<dbReference type="GO" id="GO:0008270">
    <property type="term" value="F:zinc ion binding"/>
    <property type="evidence" value="ECO:0007669"/>
    <property type="project" value="InterPro"/>
</dbReference>
<evidence type="ECO:0000313" key="7">
    <source>
        <dbReference type="Proteomes" id="UP000189513"/>
    </source>
</evidence>
<comment type="caution">
    <text evidence="6">The sequence shown here is derived from an EMBL/GenBank/DDBJ whole genome shotgun (WGS) entry which is preliminary data.</text>
</comment>
<evidence type="ECO:0000259" key="5">
    <source>
        <dbReference type="Pfam" id="PF04082"/>
    </source>
</evidence>
<dbReference type="InterPro" id="IPR007219">
    <property type="entry name" value="XnlR_reg_dom"/>
</dbReference>
<keyword evidence="4" id="KW-1133">Transmembrane helix</keyword>
<keyword evidence="4" id="KW-0812">Transmembrane</keyword>
<proteinExistence type="predicted"/>
<evidence type="ECO:0000256" key="1">
    <source>
        <dbReference type="ARBA" id="ARBA00004123"/>
    </source>
</evidence>
<dbReference type="AlphaFoldDB" id="A0A1V2LDY2"/>
<dbReference type="CDD" id="cd12148">
    <property type="entry name" value="fungal_TF_MHR"/>
    <property type="match status" value="1"/>
</dbReference>
<gene>
    <name evidence="6" type="ORF">BON22_0664</name>
</gene>
<name>A0A1V2LDY2_CYBFA</name>
<evidence type="ECO:0000256" key="4">
    <source>
        <dbReference type="SAM" id="Phobius"/>
    </source>
</evidence>
<comment type="subcellular location">
    <subcellularLocation>
        <location evidence="1">Nucleus</location>
    </subcellularLocation>
</comment>
<sequence length="497" mass="57657">MPNRKPKTRIQDFGIEQMSSDKILSMKKMMMELLPARNIGAILKKHYFICVSYLNDVIIDPSDFEKDYEKLWSHIVNDRVVNVDLSFLGLLLMVFTLALRCAPRELMLSNEALLRQWWSAETLEQTCLTWFRASRQILAFKKTPEITRVQIFVLQATYCYLVDDLETLEEILPQAVYDAKKIRLDDPAVNDTELYRCVWWSLCSLDTMRALESHKTPLIMSCYSRVELPEKSSYWRNRAQMCKTLNTIFTHDFYSTGKAAKIQKIIDIDKELVSFVHGFPAQTGKLSRFQRTALYTELCIHRYRLYEAFLQDDIPIASSICTHIVLSMFEMYKTIKQYYIVSQDPLYITLSPILVRAAILSSVFLVRFTRLSVADIDSIRKDILCLQNDLGAMECFSPLGVVSFGVESMKYLEDFPLQHRRRSSDSLKMKLNSIMNMPEQLSIDKVPLSLVNESLKAVEELAERDATGDSQMDTDLGQDEIGERWGYIYEDYCAFIH</sequence>
<protein>
    <submittedName>
        <fullName evidence="6">ATP-dependent zinc metalloprotease YME1</fullName>
    </submittedName>
</protein>
<organism evidence="6 7">
    <name type="scientific">Cyberlindnera fabianii</name>
    <name type="common">Yeast</name>
    <name type="synonym">Hansenula fabianii</name>
    <dbReference type="NCBI Taxonomy" id="36022"/>
    <lineage>
        <taxon>Eukaryota</taxon>
        <taxon>Fungi</taxon>
        <taxon>Dikarya</taxon>
        <taxon>Ascomycota</taxon>
        <taxon>Saccharomycotina</taxon>
        <taxon>Saccharomycetes</taxon>
        <taxon>Phaffomycetales</taxon>
        <taxon>Phaffomycetaceae</taxon>
        <taxon>Cyberlindnera</taxon>
    </lineage>
</organism>
<dbReference type="STRING" id="36022.A0A1V2LDY2"/>
<evidence type="ECO:0000256" key="3">
    <source>
        <dbReference type="ARBA" id="ARBA00023242"/>
    </source>
</evidence>
<dbReference type="PANTHER" id="PTHR31001">
    <property type="entry name" value="UNCHARACTERIZED TRANSCRIPTIONAL REGULATORY PROTEIN"/>
    <property type="match status" value="1"/>
</dbReference>
<keyword evidence="6" id="KW-0482">Metalloprotease</keyword>
<dbReference type="GO" id="GO:0003677">
    <property type="term" value="F:DNA binding"/>
    <property type="evidence" value="ECO:0007669"/>
    <property type="project" value="InterPro"/>
</dbReference>
<feature type="domain" description="Xylanolytic transcriptional activator regulatory" evidence="5">
    <location>
        <begin position="58"/>
        <end position="292"/>
    </location>
</feature>
<dbReference type="EMBL" id="MPUK01000001">
    <property type="protein sequence ID" value="ONH70082.1"/>
    <property type="molecule type" value="Genomic_DNA"/>
</dbReference>
<dbReference type="GO" id="GO:0005634">
    <property type="term" value="C:nucleus"/>
    <property type="evidence" value="ECO:0007669"/>
    <property type="project" value="UniProtKB-SubCell"/>
</dbReference>
<dbReference type="Proteomes" id="UP000189513">
    <property type="component" value="Unassembled WGS sequence"/>
</dbReference>
<dbReference type="GO" id="GO:0006508">
    <property type="term" value="P:proteolysis"/>
    <property type="evidence" value="ECO:0007669"/>
    <property type="project" value="UniProtKB-KW"/>
</dbReference>
<keyword evidence="7" id="KW-1185">Reference proteome</keyword>
<dbReference type="InterPro" id="IPR050613">
    <property type="entry name" value="Sec_Metabolite_Reg"/>
</dbReference>
<feature type="transmembrane region" description="Helical" evidence="4">
    <location>
        <begin position="80"/>
        <end position="99"/>
    </location>
</feature>
<keyword evidence="6" id="KW-0645">Protease</keyword>
<dbReference type="GO" id="GO:0006351">
    <property type="term" value="P:DNA-templated transcription"/>
    <property type="evidence" value="ECO:0007669"/>
    <property type="project" value="InterPro"/>
</dbReference>
<dbReference type="GO" id="GO:0008237">
    <property type="term" value="F:metallopeptidase activity"/>
    <property type="evidence" value="ECO:0007669"/>
    <property type="project" value="UniProtKB-KW"/>
</dbReference>
<keyword evidence="6" id="KW-0378">Hydrolase</keyword>
<keyword evidence="4" id="KW-0472">Membrane</keyword>
<evidence type="ECO:0000313" key="6">
    <source>
        <dbReference type="EMBL" id="ONH70082.1"/>
    </source>
</evidence>
<dbReference type="Pfam" id="PF04082">
    <property type="entry name" value="Fungal_trans"/>
    <property type="match status" value="1"/>
</dbReference>
<dbReference type="PANTHER" id="PTHR31001:SF90">
    <property type="entry name" value="CENTROMERE DNA-BINDING PROTEIN COMPLEX CBF3 SUBUNIT B"/>
    <property type="match status" value="1"/>
</dbReference>
<dbReference type="OMA" id="WSHIVND"/>
<keyword evidence="2" id="KW-0862">Zinc</keyword>
<reference evidence="7" key="1">
    <citation type="journal article" date="2017" name="Genome Announc.">
        <title>Genome sequences of Cyberlindnera fabianii 65, Pichia kudriavzevii 129, and Saccharomyces cerevisiae 131 isolated from fermented masau fruits in Zimbabwe.</title>
        <authorList>
            <person name="van Rijswijck I.M.H."/>
            <person name="Derks M.F.L."/>
            <person name="Abee T."/>
            <person name="de Ridder D."/>
            <person name="Smid E.J."/>
        </authorList>
    </citation>
    <scope>NUCLEOTIDE SEQUENCE [LARGE SCALE GENOMIC DNA]</scope>
    <source>
        <strain evidence="7">65</strain>
    </source>
</reference>
<evidence type="ECO:0000256" key="2">
    <source>
        <dbReference type="ARBA" id="ARBA00022833"/>
    </source>
</evidence>
<accession>A0A1V2LDY2</accession>
<dbReference type="VEuPathDB" id="FungiDB:BON22_0664"/>
<keyword evidence="3" id="KW-0539">Nucleus</keyword>